<dbReference type="InterPro" id="IPR003795">
    <property type="entry name" value="DUF192"/>
</dbReference>
<dbReference type="Proteomes" id="UP000288212">
    <property type="component" value="Unassembled WGS sequence"/>
</dbReference>
<dbReference type="PANTHER" id="PTHR37953:SF1">
    <property type="entry name" value="UPF0127 PROTEIN MJ1496"/>
    <property type="match status" value="1"/>
</dbReference>
<reference evidence="1 2" key="1">
    <citation type="journal article" date="2011" name="Front. Microbiol.">
        <title>Genomic signatures of strain selection and enhancement in Bacillus atrophaeus var. globigii, a historical biowarfare simulant.</title>
        <authorList>
            <person name="Gibbons H.S."/>
            <person name="Broomall S.M."/>
            <person name="McNew L.A."/>
            <person name="Daligault H."/>
            <person name="Chapman C."/>
            <person name="Bruce D."/>
            <person name="Karavis M."/>
            <person name="Krepps M."/>
            <person name="McGregor P.A."/>
            <person name="Hong C."/>
            <person name="Park K.H."/>
            <person name="Akmal A."/>
            <person name="Feldman A."/>
            <person name="Lin J.S."/>
            <person name="Chang W.E."/>
            <person name="Higgs B.W."/>
            <person name="Demirev P."/>
            <person name="Lindquist J."/>
            <person name="Liem A."/>
            <person name="Fochler E."/>
            <person name="Read T.D."/>
            <person name="Tapia R."/>
            <person name="Johnson S."/>
            <person name="Bishop-Lilly K.A."/>
            <person name="Detter C."/>
            <person name="Han C."/>
            <person name="Sozhamannan S."/>
            <person name="Rosenzweig C.N."/>
            <person name="Skowronski E.W."/>
        </authorList>
    </citation>
    <scope>NUCLEOTIDE SEQUENCE [LARGE SCALE GENOMIC DNA]</scope>
    <source>
        <strain evidence="1 2">AK5</strain>
    </source>
</reference>
<dbReference type="RefSeq" id="WP_126790582.1">
    <property type="nucleotide sequence ID" value="NZ_PIPI01000001.1"/>
</dbReference>
<evidence type="ECO:0000313" key="1">
    <source>
        <dbReference type="EMBL" id="RUO21600.1"/>
    </source>
</evidence>
<comment type="caution">
    <text evidence="1">The sequence shown here is derived from an EMBL/GenBank/DDBJ whole genome shotgun (WGS) entry which is preliminary data.</text>
</comment>
<dbReference type="InterPro" id="IPR038695">
    <property type="entry name" value="Saro_0823-like_sf"/>
</dbReference>
<dbReference type="Gene3D" id="2.60.120.1140">
    <property type="entry name" value="Protein of unknown function DUF192"/>
    <property type="match status" value="1"/>
</dbReference>
<evidence type="ECO:0000313" key="2">
    <source>
        <dbReference type="Proteomes" id="UP000288212"/>
    </source>
</evidence>
<dbReference type="Pfam" id="PF02643">
    <property type="entry name" value="DUF192"/>
    <property type="match status" value="1"/>
</dbReference>
<gene>
    <name evidence="1" type="ORF">CWE06_01725</name>
</gene>
<dbReference type="PANTHER" id="PTHR37953">
    <property type="entry name" value="UPF0127 PROTEIN MJ1496"/>
    <property type="match status" value="1"/>
</dbReference>
<organism evidence="1 2">
    <name type="scientific">Aliidiomarina haloalkalitolerans</name>
    <dbReference type="NCBI Taxonomy" id="859059"/>
    <lineage>
        <taxon>Bacteria</taxon>
        <taxon>Pseudomonadati</taxon>
        <taxon>Pseudomonadota</taxon>
        <taxon>Gammaproteobacteria</taxon>
        <taxon>Alteromonadales</taxon>
        <taxon>Idiomarinaceae</taxon>
        <taxon>Aliidiomarina</taxon>
    </lineage>
</organism>
<keyword evidence="2" id="KW-1185">Reference proteome</keyword>
<dbReference type="EMBL" id="PIPI01000001">
    <property type="protein sequence ID" value="RUO21600.1"/>
    <property type="molecule type" value="Genomic_DNA"/>
</dbReference>
<proteinExistence type="predicted"/>
<sequence length="144" mass="16196">MAESGLDTLQVCLIGSENVQLTVELALNADTRARGLMERKSLPTNAGMLFVYPNDGLRAFWMYKTLIPLDIAYIDKEGVINEILTMEPCRSIFPGRCRNYPATQVFRMALEVNAGHFEEWQVAAGDQVYQQDCKTPLRALLAHD</sequence>
<protein>
    <recommendedName>
        <fullName evidence="3">DUF192 domain-containing protein</fullName>
    </recommendedName>
</protein>
<accession>A0A432VY25</accession>
<name>A0A432VY25_9GAMM</name>
<evidence type="ECO:0008006" key="3">
    <source>
        <dbReference type="Google" id="ProtNLM"/>
    </source>
</evidence>
<dbReference type="AlphaFoldDB" id="A0A432VY25"/>
<dbReference type="OrthoDB" id="5526466at2"/>